<gene>
    <name evidence="2" type="ORF">DPMN_128177</name>
</gene>
<proteinExistence type="predicted"/>
<organism evidence="2 3">
    <name type="scientific">Dreissena polymorpha</name>
    <name type="common">Zebra mussel</name>
    <name type="synonym">Mytilus polymorpha</name>
    <dbReference type="NCBI Taxonomy" id="45954"/>
    <lineage>
        <taxon>Eukaryota</taxon>
        <taxon>Metazoa</taxon>
        <taxon>Spiralia</taxon>
        <taxon>Lophotrochozoa</taxon>
        <taxon>Mollusca</taxon>
        <taxon>Bivalvia</taxon>
        <taxon>Autobranchia</taxon>
        <taxon>Heteroconchia</taxon>
        <taxon>Euheterodonta</taxon>
        <taxon>Imparidentia</taxon>
        <taxon>Neoheterodontei</taxon>
        <taxon>Myida</taxon>
        <taxon>Dreissenoidea</taxon>
        <taxon>Dreissenidae</taxon>
        <taxon>Dreissena</taxon>
    </lineage>
</organism>
<reference evidence="2" key="2">
    <citation type="submission" date="2020-11" db="EMBL/GenBank/DDBJ databases">
        <authorList>
            <person name="McCartney M.A."/>
            <person name="Auch B."/>
            <person name="Kono T."/>
            <person name="Mallez S."/>
            <person name="Becker A."/>
            <person name="Gohl D.M."/>
            <person name="Silverstein K.A.T."/>
            <person name="Koren S."/>
            <person name="Bechman K.B."/>
            <person name="Herman A."/>
            <person name="Abrahante J.E."/>
            <person name="Garbe J."/>
        </authorList>
    </citation>
    <scope>NUCLEOTIDE SEQUENCE</scope>
    <source>
        <strain evidence="2">Duluth1</strain>
        <tissue evidence="2">Whole animal</tissue>
    </source>
</reference>
<feature type="region of interest" description="Disordered" evidence="1">
    <location>
        <begin position="1"/>
        <end position="31"/>
    </location>
</feature>
<reference evidence="2" key="1">
    <citation type="journal article" date="2019" name="bioRxiv">
        <title>The Genome of the Zebra Mussel, Dreissena polymorpha: A Resource for Invasive Species Research.</title>
        <authorList>
            <person name="McCartney M.A."/>
            <person name="Auch B."/>
            <person name="Kono T."/>
            <person name="Mallez S."/>
            <person name="Zhang Y."/>
            <person name="Obille A."/>
            <person name="Becker A."/>
            <person name="Abrahante J.E."/>
            <person name="Garbe J."/>
            <person name="Badalamenti J.P."/>
            <person name="Herman A."/>
            <person name="Mangelson H."/>
            <person name="Liachko I."/>
            <person name="Sullivan S."/>
            <person name="Sone E.D."/>
            <person name="Koren S."/>
            <person name="Silverstein K.A.T."/>
            <person name="Beckman K.B."/>
            <person name="Gohl D.M."/>
        </authorList>
    </citation>
    <scope>NUCLEOTIDE SEQUENCE</scope>
    <source>
        <strain evidence="2">Duluth1</strain>
        <tissue evidence="2">Whole animal</tissue>
    </source>
</reference>
<feature type="compositionally biased region" description="Polar residues" evidence="1">
    <location>
        <begin position="9"/>
        <end position="19"/>
    </location>
</feature>
<keyword evidence="3" id="KW-1185">Reference proteome</keyword>
<name>A0A9D4JVI0_DREPO</name>
<dbReference type="Proteomes" id="UP000828390">
    <property type="component" value="Unassembled WGS sequence"/>
</dbReference>
<evidence type="ECO:0000313" key="3">
    <source>
        <dbReference type="Proteomes" id="UP000828390"/>
    </source>
</evidence>
<evidence type="ECO:0000313" key="2">
    <source>
        <dbReference type="EMBL" id="KAH3826280.1"/>
    </source>
</evidence>
<evidence type="ECO:0000256" key="1">
    <source>
        <dbReference type="SAM" id="MobiDB-lite"/>
    </source>
</evidence>
<dbReference type="EMBL" id="JAIWYP010000005">
    <property type="protein sequence ID" value="KAH3826280.1"/>
    <property type="molecule type" value="Genomic_DNA"/>
</dbReference>
<comment type="caution">
    <text evidence="2">The sequence shown here is derived from an EMBL/GenBank/DDBJ whole genome shotgun (WGS) entry which is preliminary data.</text>
</comment>
<protein>
    <submittedName>
        <fullName evidence="2">Uncharacterized protein</fullName>
    </submittedName>
</protein>
<accession>A0A9D4JVI0</accession>
<dbReference type="AlphaFoldDB" id="A0A9D4JVI0"/>
<sequence length="107" mass="12116">MDSDLRRYLTSSGVNSGKLQGNPKLHKPGMPLRTIVNGRNHPTEKMAEKVENELCDHVTVVCERHNRLSKQNSTYTAAVTRRYHHILFGCEGSLPQRTKRRGPCCSN</sequence>